<dbReference type="RefSeq" id="WP_349427822.1">
    <property type="nucleotide sequence ID" value="NZ_CP151632.1"/>
</dbReference>
<accession>A0AAU6S8M8</accession>
<dbReference type="EMBL" id="CP151632">
    <property type="protein sequence ID" value="WZO33258.1"/>
    <property type="molecule type" value="Genomic_DNA"/>
</dbReference>
<dbReference type="Gene3D" id="1.10.10.60">
    <property type="entry name" value="Homeodomain-like"/>
    <property type="match status" value="1"/>
</dbReference>
<dbReference type="Gene3D" id="1.10.357.10">
    <property type="entry name" value="Tetracycline Repressor, domain 2"/>
    <property type="match status" value="1"/>
</dbReference>
<dbReference type="InterPro" id="IPR009057">
    <property type="entry name" value="Homeodomain-like_sf"/>
</dbReference>
<keyword evidence="2" id="KW-0805">Transcription regulation</keyword>
<name>A0AAU6S8M8_9MICO</name>
<dbReference type="GO" id="GO:0003677">
    <property type="term" value="F:DNA binding"/>
    <property type="evidence" value="ECO:0007669"/>
    <property type="project" value="UniProtKB-UniRule"/>
</dbReference>
<feature type="DNA-binding region" description="H-T-H motif" evidence="5">
    <location>
        <begin position="34"/>
        <end position="53"/>
    </location>
</feature>
<evidence type="ECO:0000256" key="1">
    <source>
        <dbReference type="ARBA" id="ARBA00022491"/>
    </source>
</evidence>
<evidence type="ECO:0000256" key="5">
    <source>
        <dbReference type="PROSITE-ProRule" id="PRU00335"/>
    </source>
</evidence>
<dbReference type="SUPFAM" id="SSF46689">
    <property type="entry name" value="Homeodomain-like"/>
    <property type="match status" value="1"/>
</dbReference>
<feature type="domain" description="HTH tetR-type" evidence="6">
    <location>
        <begin position="11"/>
        <end position="71"/>
    </location>
</feature>
<evidence type="ECO:0000256" key="4">
    <source>
        <dbReference type="ARBA" id="ARBA00023163"/>
    </source>
</evidence>
<evidence type="ECO:0000259" key="6">
    <source>
        <dbReference type="PROSITE" id="PS50977"/>
    </source>
</evidence>
<keyword evidence="1" id="KW-0678">Repressor</keyword>
<keyword evidence="4" id="KW-0804">Transcription</keyword>
<dbReference type="PANTHER" id="PTHR47506">
    <property type="entry name" value="TRANSCRIPTIONAL REGULATORY PROTEIN"/>
    <property type="match status" value="1"/>
</dbReference>
<dbReference type="PROSITE" id="PS50977">
    <property type="entry name" value="HTH_TETR_2"/>
    <property type="match status" value="1"/>
</dbReference>
<dbReference type="InterPro" id="IPR036271">
    <property type="entry name" value="Tet_transcr_reg_TetR-rel_C_sf"/>
</dbReference>
<organism evidence="7">
    <name type="scientific">Microbacterium sp. LWS13-1.2</name>
    <dbReference type="NCBI Taxonomy" id="3135264"/>
    <lineage>
        <taxon>Bacteria</taxon>
        <taxon>Bacillati</taxon>
        <taxon>Actinomycetota</taxon>
        <taxon>Actinomycetes</taxon>
        <taxon>Micrococcales</taxon>
        <taxon>Microbacteriaceae</taxon>
        <taxon>Microbacterium</taxon>
    </lineage>
</organism>
<proteinExistence type="predicted"/>
<evidence type="ECO:0000313" key="7">
    <source>
        <dbReference type="EMBL" id="WZO33258.1"/>
    </source>
</evidence>
<dbReference type="AlphaFoldDB" id="A0AAU6S8M8"/>
<dbReference type="Pfam" id="PF13977">
    <property type="entry name" value="TetR_C_6"/>
    <property type="match status" value="1"/>
</dbReference>
<evidence type="ECO:0000256" key="2">
    <source>
        <dbReference type="ARBA" id="ARBA00023015"/>
    </source>
</evidence>
<dbReference type="Pfam" id="PF00440">
    <property type="entry name" value="TetR_N"/>
    <property type="match status" value="1"/>
</dbReference>
<sequence>MATRGPYAKGTAKRAEILEAALEAVAQHGTRRTYVSEIAERVGLTQTGLMHHFRSREELYEEVIRARDEHDRATYADAPTGIEGFFAVIEHNQEVPGLVQLYVEFSAEATHSEHPSHHFFLERYASLRTALERDVALARESGDMGGNVDPTAVADLLIAAADGLQVQWLLDRSVDMGGRLRALWSSLCLASWADHA</sequence>
<dbReference type="PRINTS" id="PR00455">
    <property type="entry name" value="HTHTETR"/>
</dbReference>
<dbReference type="InterPro" id="IPR039538">
    <property type="entry name" value="BetI_C"/>
</dbReference>
<dbReference type="InterPro" id="IPR001647">
    <property type="entry name" value="HTH_TetR"/>
</dbReference>
<keyword evidence="3 5" id="KW-0238">DNA-binding</keyword>
<reference evidence="7" key="1">
    <citation type="submission" date="2024-04" db="EMBL/GenBank/DDBJ databases">
        <authorList>
            <person name="Roder T."/>
            <person name="Oberhansli S."/>
            <person name="Kreuzer M."/>
        </authorList>
    </citation>
    <scope>NUCLEOTIDE SEQUENCE</scope>
    <source>
        <strain evidence="7">LWS13-1.2</strain>
    </source>
</reference>
<gene>
    <name evidence="7" type="ORF">MRBLWS13_000876</name>
</gene>
<dbReference type="SUPFAM" id="SSF48498">
    <property type="entry name" value="Tetracyclin repressor-like, C-terminal domain"/>
    <property type="match status" value="1"/>
</dbReference>
<protein>
    <submittedName>
        <fullName evidence="7">TetR/AcrR family transcriptional regulator</fullName>
    </submittedName>
</protein>
<dbReference type="PANTHER" id="PTHR47506:SF6">
    <property type="entry name" value="HTH-TYPE TRANSCRIPTIONAL REPRESSOR NEMR"/>
    <property type="match status" value="1"/>
</dbReference>
<evidence type="ECO:0000256" key="3">
    <source>
        <dbReference type="ARBA" id="ARBA00023125"/>
    </source>
</evidence>